<name>A0ABT6N1P6_9SPHN</name>
<feature type="domain" description="Phospholipid/glycerol acyltransferase" evidence="6">
    <location>
        <begin position="60"/>
        <end position="174"/>
    </location>
</feature>
<dbReference type="GO" id="GO:0016746">
    <property type="term" value="F:acyltransferase activity"/>
    <property type="evidence" value="ECO:0007669"/>
    <property type="project" value="UniProtKB-KW"/>
</dbReference>
<sequence length="243" mass="26376">MRARGRLALILALLVVHLALHGLWRLARLSSPWPRLFLRRTAWAAGVDVRIEGRPLSRDALYVANHLSWLDIVIIAGATGSRFIAKDEVRDTPGLGWLAGLNDTVYVARTERGKVHEQAERVRTALVEGKPVTLFPEGGTGPGTCVGPFRASLLAALLPPQPGIRLQPLALDFGSETRAIAWPDENGTGAEVMRILAMPGRRRVVLRFLAPIDPAAMPDRKQLTTAAREEICTALGESAPLAV</sequence>
<keyword evidence="2" id="KW-0444">Lipid biosynthesis</keyword>
<comment type="caution">
    <text evidence="7">The sequence shown here is derived from an EMBL/GenBank/DDBJ whole genome shotgun (WGS) entry which is preliminary data.</text>
</comment>
<dbReference type="RefSeq" id="WP_281044282.1">
    <property type="nucleotide sequence ID" value="NZ_JARYGZ010000001.1"/>
</dbReference>
<evidence type="ECO:0000259" key="6">
    <source>
        <dbReference type="SMART" id="SM00563"/>
    </source>
</evidence>
<evidence type="ECO:0000256" key="2">
    <source>
        <dbReference type="ARBA" id="ARBA00022516"/>
    </source>
</evidence>
<gene>
    <name evidence="7" type="ORF">QGN17_09760</name>
</gene>
<protein>
    <submittedName>
        <fullName evidence="7">Lysophospholipid acyltransferase family protein</fullName>
    </submittedName>
</protein>
<dbReference type="EMBL" id="JARYGZ010000001">
    <property type="protein sequence ID" value="MDH7639013.1"/>
    <property type="molecule type" value="Genomic_DNA"/>
</dbReference>
<keyword evidence="4" id="KW-0443">Lipid metabolism</keyword>
<dbReference type="Proteomes" id="UP001160625">
    <property type="component" value="Unassembled WGS sequence"/>
</dbReference>
<dbReference type="InterPro" id="IPR002123">
    <property type="entry name" value="Plipid/glycerol_acylTrfase"/>
</dbReference>
<dbReference type="Pfam" id="PF01553">
    <property type="entry name" value="Acyltransferase"/>
    <property type="match status" value="1"/>
</dbReference>
<dbReference type="CDD" id="cd07989">
    <property type="entry name" value="LPLAT_AGPAT-like"/>
    <property type="match status" value="1"/>
</dbReference>
<evidence type="ECO:0000256" key="4">
    <source>
        <dbReference type="ARBA" id="ARBA00023098"/>
    </source>
</evidence>
<reference evidence="7" key="1">
    <citation type="submission" date="2023-04" db="EMBL/GenBank/DDBJ databases">
        <title>Sphingomonas sp. MAHUQ-71 isolated from rice field.</title>
        <authorList>
            <person name="Huq M.A."/>
        </authorList>
    </citation>
    <scope>NUCLEOTIDE SEQUENCE</scope>
    <source>
        <strain evidence="7">MAHUQ-71</strain>
    </source>
</reference>
<keyword evidence="3" id="KW-0808">Transferase</keyword>
<dbReference type="SUPFAM" id="SSF69593">
    <property type="entry name" value="Glycerol-3-phosphate (1)-acyltransferase"/>
    <property type="match status" value="1"/>
</dbReference>
<proteinExistence type="predicted"/>
<evidence type="ECO:0000256" key="1">
    <source>
        <dbReference type="ARBA" id="ARBA00005189"/>
    </source>
</evidence>
<dbReference type="PANTHER" id="PTHR10434">
    <property type="entry name" value="1-ACYL-SN-GLYCEROL-3-PHOSPHATE ACYLTRANSFERASE"/>
    <property type="match status" value="1"/>
</dbReference>
<comment type="pathway">
    <text evidence="1">Lipid metabolism.</text>
</comment>
<evidence type="ECO:0000313" key="8">
    <source>
        <dbReference type="Proteomes" id="UP001160625"/>
    </source>
</evidence>
<dbReference type="PANTHER" id="PTHR10434:SF64">
    <property type="entry name" value="1-ACYL-SN-GLYCEROL-3-PHOSPHATE ACYLTRANSFERASE-RELATED"/>
    <property type="match status" value="1"/>
</dbReference>
<accession>A0ABT6N1P6</accession>
<keyword evidence="8" id="KW-1185">Reference proteome</keyword>
<organism evidence="7 8">
    <name type="scientific">Sphingomonas oryzagri</name>
    <dbReference type="NCBI Taxonomy" id="3042314"/>
    <lineage>
        <taxon>Bacteria</taxon>
        <taxon>Pseudomonadati</taxon>
        <taxon>Pseudomonadota</taxon>
        <taxon>Alphaproteobacteria</taxon>
        <taxon>Sphingomonadales</taxon>
        <taxon>Sphingomonadaceae</taxon>
        <taxon>Sphingomonas</taxon>
    </lineage>
</organism>
<dbReference type="SMART" id="SM00563">
    <property type="entry name" value="PlsC"/>
    <property type="match status" value="1"/>
</dbReference>
<evidence type="ECO:0000256" key="5">
    <source>
        <dbReference type="ARBA" id="ARBA00023315"/>
    </source>
</evidence>
<evidence type="ECO:0000256" key="3">
    <source>
        <dbReference type="ARBA" id="ARBA00022679"/>
    </source>
</evidence>
<keyword evidence="5 7" id="KW-0012">Acyltransferase</keyword>
<evidence type="ECO:0000313" key="7">
    <source>
        <dbReference type="EMBL" id="MDH7639013.1"/>
    </source>
</evidence>